<proteinExistence type="predicted"/>
<protein>
    <recommendedName>
        <fullName evidence="2">Ras-associating domain-containing protein</fullName>
    </recommendedName>
</protein>
<gene>
    <name evidence="3" type="ORF">HGUI_03798</name>
</gene>
<dbReference type="SMART" id="SM00314">
    <property type="entry name" value="RA"/>
    <property type="match status" value="1"/>
</dbReference>
<dbReference type="AlphaFoldDB" id="A0A1L0CRC3"/>
<sequence>MSSSPDLIGNNDKTNVSTHKETFLQFLKDELSTSLDSKDVLLHELIKQFQIHNIYNYEIFSQLEVDDLNEILSNLMSLNKDSKLKRKLLVELKILINKTLDGLKSTAVDVRTFHGTTIKDLFLQQDSKIDSLNITFQDFKKRLFDEITKNDESNDLSKKTITPAKSTSSMSVTQSHTESNFKPSLNTAPSLTTLNPTRPTQGGKGNGDEPFKQLKASKQDSSQKILMNAMLKHNIPLSRLDEYVLIISYQDKEIIMTEDDKPVEIFKNLKKKGYQPAIMLREVDKLNRGSAALNDITSDNDGNNTPGGRL</sequence>
<dbReference type="InterPro" id="IPR029071">
    <property type="entry name" value="Ubiquitin-like_domsf"/>
</dbReference>
<dbReference type="VEuPathDB" id="FungiDB:HGUI_03798"/>
<dbReference type="Gene3D" id="3.10.20.90">
    <property type="entry name" value="Phosphatidylinositol 3-kinase Catalytic Subunit, Chain A, domain 1"/>
    <property type="match status" value="1"/>
</dbReference>
<feature type="region of interest" description="Disordered" evidence="1">
    <location>
        <begin position="154"/>
        <end position="219"/>
    </location>
</feature>
<evidence type="ECO:0000313" key="3">
    <source>
        <dbReference type="EMBL" id="SGZ41597.1"/>
    </source>
</evidence>
<feature type="compositionally biased region" description="Polar residues" evidence="1">
    <location>
        <begin position="159"/>
        <end position="200"/>
    </location>
</feature>
<dbReference type="Pfam" id="PF00788">
    <property type="entry name" value="RA"/>
    <property type="match status" value="1"/>
</dbReference>
<evidence type="ECO:0000313" key="4">
    <source>
        <dbReference type="Proteomes" id="UP000183365"/>
    </source>
</evidence>
<dbReference type="InterPro" id="IPR000159">
    <property type="entry name" value="RA_dom"/>
</dbReference>
<name>A0A1L0CRC3_9ASCO</name>
<dbReference type="CDD" id="cd01786">
    <property type="entry name" value="RA_STE50"/>
    <property type="match status" value="1"/>
</dbReference>
<keyword evidence="4" id="KW-1185">Reference proteome</keyword>
<dbReference type="SUPFAM" id="SSF54236">
    <property type="entry name" value="Ubiquitin-like"/>
    <property type="match status" value="1"/>
</dbReference>
<accession>A0A1L0CRC3</accession>
<dbReference type="OrthoDB" id="445896at2759"/>
<organism evidence="3 4">
    <name type="scientific">Hanseniaspora guilliermondii</name>
    <dbReference type="NCBI Taxonomy" id="56406"/>
    <lineage>
        <taxon>Eukaryota</taxon>
        <taxon>Fungi</taxon>
        <taxon>Dikarya</taxon>
        <taxon>Ascomycota</taxon>
        <taxon>Saccharomycotina</taxon>
        <taxon>Saccharomycetes</taxon>
        <taxon>Saccharomycodales</taxon>
        <taxon>Saccharomycodaceae</taxon>
        <taxon>Hanseniaspora</taxon>
    </lineage>
</organism>
<evidence type="ECO:0000259" key="2">
    <source>
        <dbReference type="PROSITE" id="PS50200"/>
    </source>
</evidence>
<dbReference type="GO" id="GO:0007165">
    <property type="term" value="P:signal transduction"/>
    <property type="evidence" value="ECO:0007669"/>
    <property type="project" value="InterPro"/>
</dbReference>
<dbReference type="Proteomes" id="UP000183365">
    <property type="component" value="Unassembled WGS sequence"/>
</dbReference>
<reference evidence="4" key="1">
    <citation type="submission" date="2016-11" db="EMBL/GenBank/DDBJ databases">
        <authorList>
            <person name="Guldener U."/>
        </authorList>
    </citation>
    <scope>NUCLEOTIDE SEQUENCE [LARGE SCALE GENOMIC DNA]</scope>
</reference>
<feature type="domain" description="Ras-associating" evidence="2">
    <location>
        <begin position="206"/>
        <end position="285"/>
    </location>
</feature>
<dbReference type="EMBL" id="FQNF01000119">
    <property type="protein sequence ID" value="SGZ41597.1"/>
    <property type="molecule type" value="Genomic_DNA"/>
</dbReference>
<evidence type="ECO:0000256" key="1">
    <source>
        <dbReference type="SAM" id="MobiDB-lite"/>
    </source>
</evidence>
<dbReference type="PROSITE" id="PS50200">
    <property type="entry name" value="RA"/>
    <property type="match status" value="1"/>
</dbReference>